<dbReference type="PANTHER" id="PTHR21174">
    <property type="match status" value="1"/>
</dbReference>
<sequence>MSVDLHAWQRAWHDLGLPADEAVHRRLVDCWSEPHRAYHTMQHLGECMALFDGVRALAHAPGEVALGLWFHDAFYDVHRDDNELRSAQWAAQSVRDAGGDEALATRVLALVMATTHQAVPEGADAKLLVDIDLAILGADRVRFDESDVQIRREYAHVPDADFRAGRRRVLGRFLARPHLYGTEHFRNLLEARARANLQRALARLEA</sequence>
<dbReference type="Proteomes" id="UP000651050">
    <property type="component" value="Unassembled WGS sequence"/>
</dbReference>
<dbReference type="EMBL" id="JADWYS010000001">
    <property type="protein sequence ID" value="MBG9387536.1"/>
    <property type="molecule type" value="Genomic_DNA"/>
</dbReference>
<dbReference type="AlphaFoldDB" id="A0A931H2U3"/>
<dbReference type="InterPro" id="IPR009218">
    <property type="entry name" value="HD_phosphohydro"/>
</dbReference>
<keyword evidence="1" id="KW-0675">Receptor</keyword>
<evidence type="ECO:0000313" key="1">
    <source>
        <dbReference type="EMBL" id="MBG9387536.1"/>
    </source>
</evidence>
<accession>A0A931H2U3</accession>
<dbReference type="PANTHER" id="PTHR21174:SF0">
    <property type="entry name" value="HD PHOSPHOHYDROLASE FAMILY PROTEIN-RELATED"/>
    <property type="match status" value="1"/>
</dbReference>
<keyword evidence="2" id="KW-1185">Reference proteome</keyword>
<name>A0A931H2U3_9BURK</name>
<dbReference type="SUPFAM" id="SSF109604">
    <property type="entry name" value="HD-domain/PDEase-like"/>
    <property type="match status" value="1"/>
</dbReference>
<reference evidence="1" key="1">
    <citation type="submission" date="2020-11" db="EMBL/GenBank/DDBJ databases">
        <title>Bacterial whole genome sequence for Caenimonas sp. DR4.4.</title>
        <authorList>
            <person name="Le V."/>
            <person name="Ko S.-R."/>
            <person name="Ahn C.-Y."/>
            <person name="Oh H.-M."/>
        </authorList>
    </citation>
    <scope>NUCLEOTIDE SEQUENCE</scope>
    <source>
        <strain evidence="1">DR4.4</strain>
    </source>
</reference>
<protein>
    <submittedName>
        <fullName evidence="1">N-methyl-D-aspartate receptor NMDAR2C subunit</fullName>
    </submittedName>
</protein>
<evidence type="ECO:0000313" key="2">
    <source>
        <dbReference type="Proteomes" id="UP000651050"/>
    </source>
</evidence>
<gene>
    <name evidence="1" type="ORF">I5803_05875</name>
</gene>
<comment type="caution">
    <text evidence="1">The sequence shown here is derived from an EMBL/GenBank/DDBJ whole genome shotgun (WGS) entry which is preliminary data.</text>
</comment>
<proteinExistence type="predicted"/>
<dbReference type="PIRSF" id="PIRSF035170">
    <property type="entry name" value="HD_phosphohydro"/>
    <property type="match status" value="1"/>
</dbReference>
<dbReference type="RefSeq" id="WP_196985453.1">
    <property type="nucleotide sequence ID" value="NZ_JADWYS010000001.1"/>
</dbReference>
<organism evidence="1 2">
    <name type="scientific">Caenimonas aquaedulcis</name>
    <dbReference type="NCBI Taxonomy" id="2793270"/>
    <lineage>
        <taxon>Bacteria</taxon>
        <taxon>Pseudomonadati</taxon>
        <taxon>Pseudomonadota</taxon>
        <taxon>Betaproteobacteria</taxon>
        <taxon>Burkholderiales</taxon>
        <taxon>Comamonadaceae</taxon>
        <taxon>Caenimonas</taxon>
    </lineage>
</organism>